<feature type="domain" description="HTH lysR-type" evidence="5">
    <location>
        <begin position="1"/>
        <end position="58"/>
    </location>
</feature>
<protein>
    <submittedName>
        <fullName evidence="6">LysR family transcriptional regulator</fullName>
    </submittedName>
</protein>
<dbReference type="FunFam" id="1.10.10.10:FF:000001">
    <property type="entry name" value="LysR family transcriptional regulator"/>
    <property type="match status" value="1"/>
</dbReference>
<evidence type="ECO:0000259" key="5">
    <source>
        <dbReference type="PROSITE" id="PS50931"/>
    </source>
</evidence>
<dbReference type="SUPFAM" id="SSF53850">
    <property type="entry name" value="Periplasmic binding protein-like II"/>
    <property type="match status" value="1"/>
</dbReference>
<dbReference type="Pfam" id="PF00126">
    <property type="entry name" value="HTH_1"/>
    <property type="match status" value="1"/>
</dbReference>
<dbReference type="Gene3D" id="1.10.10.10">
    <property type="entry name" value="Winged helix-like DNA-binding domain superfamily/Winged helix DNA-binding domain"/>
    <property type="match status" value="1"/>
</dbReference>
<name>A0A2N0ZFP3_9BACI</name>
<evidence type="ECO:0000256" key="4">
    <source>
        <dbReference type="ARBA" id="ARBA00023163"/>
    </source>
</evidence>
<reference evidence="6 7" key="1">
    <citation type="journal article" date="2010" name="Int. J. Syst. Evol. Microbiol.">
        <title>Bacillus horneckiae sp. nov., isolated from a spacecraft-assembly clean room.</title>
        <authorList>
            <person name="Vaishampayan P."/>
            <person name="Probst A."/>
            <person name="Krishnamurthi S."/>
            <person name="Ghosh S."/>
            <person name="Osman S."/>
            <person name="McDowall A."/>
            <person name="Ruckmani A."/>
            <person name="Mayilraj S."/>
            <person name="Venkateswaran K."/>
        </authorList>
    </citation>
    <scope>NUCLEOTIDE SEQUENCE [LARGE SCALE GENOMIC DNA]</scope>
    <source>
        <strain evidence="7">1PO1SC</strain>
    </source>
</reference>
<dbReference type="Proteomes" id="UP000233343">
    <property type="component" value="Unassembled WGS sequence"/>
</dbReference>
<gene>
    <name evidence="6" type="ORF">CWS20_14045</name>
</gene>
<dbReference type="AlphaFoldDB" id="A0A2N0ZFP3"/>
<dbReference type="InterPro" id="IPR036390">
    <property type="entry name" value="WH_DNA-bd_sf"/>
</dbReference>
<dbReference type="PRINTS" id="PR00039">
    <property type="entry name" value="HTHLYSR"/>
</dbReference>
<sequence length="287" mass="33603">MNDKDWLILKTVAEENNITKAAERLYISQPALTYRINQIEQDVKVQILERKKKGIKFTDEGKFLVQYANEMLHRLQHVQEELANMSDRTKGIIRIGVSSNYARIKLPPILQSFLEQYDRVQFSVITGWSDEIYKRLQQEDIRMAIIRGENDWHHDKILLERDAVAVISKEPILIEELPSLPRITYQTEPKLQQLIDDWWKEQYQVPPNITMEIDNIETCKKLVANGLGYAIVPSLGLSQLENIHAQTIQAKNGDNIERETWLLYKQEDIRSTVSQAFIDFLREREQA</sequence>
<dbReference type="InterPro" id="IPR036388">
    <property type="entry name" value="WH-like_DNA-bd_sf"/>
</dbReference>
<dbReference type="GO" id="GO:0000976">
    <property type="term" value="F:transcription cis-regulatory region binding"/>
    <property type="evidence" value="ECO:0007669"/>
    <property type="project" value="TreeGrafter"/>
</dbReference>
<dbReference type="CDD" id="cd05466">
    <property type="entry name" value="PBP2_LTTR_substrate"/>
    <property type="match status" value="1"/>
</dbReference>
<dbReference type="RefSeq" id="WP_066189421.1">
    <property type="nucleotide sequence ID" value="NZ_JARMMB010000015.1"/>
</dbReference>
<evidence type="ECO:0000313" key="7">
    <source>
        <dbReference type="Proteomes" id="UP000233343"/>
    </source>
</evidence>
<evidence type="ECO:0000256" key="1">
    <source>
        <dbReference type="ARBA" id="ARBA00009437"/>
    </source>
</evidence>
<keyword evidence="4" id="KW-0804">Transcription</keyword>
<dbReference type="PROSITE" id="PS50931">
    <property type="entry name" value="HTH_LYSR"/>
    <property type="match status" value="1"/>
</dbReference>
<dbReference type="Gene3D" id="3.40.190.290">
    <property type="match status" value="1"/>
</dbReference>
<evidence type="ECO:0000313" key="6">
    <source>
        <dbReference type="EMBL" id="PKG28326.1"/>
    </source>
</evidence>
<organism evidence="6 7">
    <name type="scientific">Cytobacillus horneckiae</name>
    <dbReference type="NCBI Taxonomy" id="549687"/>
    <lineage>
        <taxon>Bacteria</taxon>
        <taxon>Bacillati</taxon>
        <taxon>Bacillota</taxon>
        <taxon>Bacilli</taxon>
        <taxon>Bacillales</taxon>
        <taxon>Bacillaceae</taxon>
        <taxon>Cytobacillus</taxon>
    </lineage>
</organism>
<dbReference type="SUPFAM" id="SSF46785">
    <property type="entry name" value="Winged helix' DNA-binding domain"/>
    <property type="match status" value="1"/>
</dbReference>
<keyword evidence="3" id="KW-0238">DNA-binding</keyword>
<keyword evidence="7" id="KW-1185">Reference proteome</keyword>
<dbReference type="EMBL" id="PISD01000030">
    <property type="protein sequence ID" value="PKG28326.1"/>
    <property type="molecule type" value="Genomic_DNA"/>
</dbReference>
<dbReference type="InterPro" id="IPR005119">
    <property type="entry name" value="LysR_subst-bd"/>
</dbReference>
<dbReference type="PANTHER" id="PTHR30126">
    <property type="entry name" value="HTH-TYPE TRANSCRIPTIONAL REGULATOR"/>
    <property type="match status" value="1"/>
</dbReference>
<proteinExistence type="inferred from homology"/>
<dbReference type="InterPro" id="IPR000847">
    <property type="entry name" value="LysR_HTH_N"/>
</dbReference>
<evidence type="ECO:0000256" key="2">
    <source>
        <dbReference type="ARBA" id="ARBA00023015"/>
    </source>
</evidence>
<accession>A0A2N0ZFP3</accession>
<evidence type="ECO:0000256" key="3">
    <source>
        <dbReference type="ARBA" id="ARBA00023125"/>
    </source>
</evidence>
<dbReference type="PANTHER" id="PTHR30126:SF78">
    <property type="entry name" value="HTH LYSR-TYPE DOMAIN-CONTAINING PROTEIN"/>
    <property type="match status" value="1"/>
</dbReference>
<comment type="caution">
    <text evidence="6">The sequence shown here is derived from an EMBL/GenBank/DDBJ whole genome shotgun (WGS) entry which is preliminary data.</text>
</comment>
<dbReference type="GO" id="GO:0003700">
    <property type="term" value="F:DNA-binding transcription factor activity"/>
    <property type="evidence" value="ECO:0007669"/>
    <property type="project" value="InterPro"/>
</dbReference>
<comment type="similarity">
    <text evidence="1">Belongs to the LysR transcriptional regulatory family.</text>
</comment>
<dbReference type="Pfam" id="PF03466">
    <property type="entry name" value="LysR_substrate"/>
    <property type="match status" value="1"/>
</dbReference>
<keyword evidence="2" id="KW-0805">Transcription regulation</keyword>